<name>A0A183HI22_9BILA</name>
<keyword evidence="1" id="KW-0472">Membrane</keyword>
<evidence type="ECO:0000256" key="1">
    <source>
        <dbReference type="SAM" id="Phobius"/>
    </source>
</evidence>
<reference evidence="4" key="1">
    <citation type="submission" date="2016-06" db="UniProtKB">
        <authorList>
            <consortium name="WormBaseParasite"/>
        </authorList>
    </citation>
    <scope>IDENTIFICATION</scope>
</reference>
<protein>
    <submittedName>
        <fullName evidence="2 4">Uncharacterized protein</fullName>
    </submittedName>
</protein>
<dbReference type="Proteomes" id="UP000267606">
    <property type="component" value="Unassembled WGS sequence"/>
</dbReference>
<keyword evidence="1" id="KW-1133">Transmembrane helix</keyword>
<sequence length="170" mass="19056">MNRPSRRDALLIIIVEYIIAYSVVGGIICPLSSPVFFILLLLAHYFLSLIINQPNQLQQGLLPVYSAANSQLMIAHAARKAGLIKVAIDRISRIHTLSALPAMDAYFSLRELLKCLMQRAFMPNLTEEQKHSALMEAFAVVQKTSINTFTKENIAKLYSLRGKILAELEK</sequence>
<dbReference type="WBParaSite" id="OFLC_0000713301-mRNA-1">
    <property type="protein sequence ID" value="OFLC_0000713301-mRNA-1"/>
    <property type="gene ID" value="OFLC_0000713301"/>
</dbReference>
<keyword evidence="1" id="KW-0812">Transmembrane</keyword>
<gene>
    <name evidence="2" type="ORF">OFLC_LOCUS7134</name>
</gene>
<dbReference type="STRING" id="387005.A0A183HI22"/>
<proteinExistence type="predicted"/>
<accession>A0A183HI22</accession>
<evidence type="ECO:0000313" key="3">
    <source>
        <dbReference type="Proteomes" id="UP000267606"/>
    </source>
</evidence>
<evidence type="ECO:0000313" key="2">
    <source>
        <dbReference type="EMBL" id="VDO49483.1"/>
    </source>
</evidence>
<keyword evidence="3" id="KW-1185">Reference proteome</keyword>
<reference evidence="2 3" key="2">
    <citation type="submission" date="2018-11" db="EMBL/GenBank/DDBJ databases">
        <authorList>
            <consortium name="Pathogen Informatics"/>
        </authorList>
    </citation>
    <scope>NUCLEOTIDE SEQUENCE [LARGE SCALE GENOMIC DNA]</scope>
</reference>
<feature type="transmembrane region" description="Helical" evidence="1">
    <location>
        <begin position="34"/>
        <end position="51"/>
    </location>
</feature>
<dbReference type="AlphaFoldDB" id="A0A183HI22"/>
<organism evidence="4">
    <name type="scientific">Onchocerca flexuosa</name>
    <dbReference type="NCBI Taxonomy" id="387005"/>
    <lineage>
        <taxon>Eukaryota</taxon>
        <taxon>Metazoa</taxon>
        <taxon>Ecdysozoa</taxon>
        <taxon>Nematoda</taxon>
        <taxon>Chromadorea</taxon>
        <taxon>Rhabditida</taxon>
        <taxon>Spirurina</taxon>
        <taxon>Spiruromorpha</taxon>
        <taxon>Filarioidea</taxon>
        <taxon>Onchocercidae</taxon>
        <taxon>Onchocerca</taxon>
    </lineage>
</organism>
<feature type="transmembrane region" description="Helical" evidence="1">
    <location>
        <begin position="9"/>
        <end position="28"/>
    </location>
</feature>
<dbReference type="EMBL" id="UZAJ01007238">
    <property type="protein sequence ID" value="VDO49483.1"/>
    <property type="molecule type" value="Genomic_DNA"/>
</dbReference>
<evidence type="ECO:0000313" key="4">
    <source>
        <dbReference type="WBParaSite" id="OFLC_0000713301-mRNA-1"/>
    </source>
</evidence>